<accession>A0ABS3QGH2</accession>
<sequence>MMSMTAGYTVYLNGYYFSSLASADVFGDRPEPYRQQEKSLWTIYQLLQLGAHEVTITDTAKQPVLRTRTAADFSAWLQQTYPDFAAQLDQPVYTKFPHSQDYL</sequence>
<evidence type="ECO:0000313" key="1">
    <source>
        <dbReference type="EMBL" id="MBO2010346.1"/>
    </source>
</evidence>
<evidence type="ECO:0000313" key="2">
    <source>
        <dbReference type="Proteomes" id="UP000664369"/>
    </source>
</evidence>
<protein>
    <submittedName>
        <fullName evidence="1">Uncharacterized protein</fullName>
    </submittedName>
</protein>
<name>A0ABS3QGH2_9BACT</name>
<keyword evidence="2" id="KW-1185">Reference proteome</keyword>
<comment type="caution">
    <text evidence="1">The sequence shown here is derived from an EMBL/GenBank/DDBJ whole genome shotgun (WGS) entry which is preliminary data.</text>
</comment>
<dbReference type="RefSeq" id="WP_208175973.1">
    <property type="nucleotide sequence ID" value="NZ_JAGETZ010000006.1"/>
</dbReference>
<organism evidence="1 2">
    <name type="scientific">Hymenobacter negativus</name>
    <dbReference type="NCBI Taxonomy" id="2795026"/>
    <lineage>
        <taxon>Bacteria</taxon>
        <taxon>Pseudomonadati</taxon>
        <taxon>Bacteroidota</taxon>
        <taxon>Cytophagia</taxon>
        <taxon>Cytophagales</taxon>
        <taxon>Hymenobacteraceae</taxon>
        <taxon>Hymenobacter</taxon>
    </lineage>
</organism>
<gene>
    <name evidence="1" type="ORF">J4E00_14890</name>
</gene>
<reference evidence="1 2" key="1">
    <citation type="submission" date="2021-03" db="EMBL/GenBank/DDBJ databases">
        <authorList>
            <person name="Kim M.K."/>
        </authorList>
    </citation>
    <scope>NUCLEOTIDE SEQUENCE [LARGE SCALE GENOMIC DNA]</scope>
    <source>
        <strain evidence="1 2">BT442</strain>
    </source>
</reference>
<proteinExistence type="predicted"/>
<dbReference type="EMBL" id="JAGETZ010000006">
    <property type="protein sequence ID" value="MBO2010346.1"/>
    <property type="molecule type" value="Genomic_DNA"/>
</dbReference>
<dbReference type="Proteomes" id="UP000664369">
    <property type="component" value="Unassembled WGS sequence"/>
</dbReference>